<accession>C5FE26</accession>
<gene>
    <name evidence="1" type="ORF">MCYG_00948</name>
</gene>
<dbReference type="GeneID" id="9223580"/>
<dbReference type="EMBL" id="DS995701">
    <property type="protein sequence ID" value="EEQ28060.1"/>
    <property type="molecule type" value="Genomic_DNA"/>
</dbReference>
<sequence>MPNSWGHMTTTKSTKDPELMLLAKYKRLAAQNKLDGTLNQRIGSRSEVRKKFLEPPNCDLARVQKNIDELYNHKEPTGLSLELFGLGDNLKRGAYQSGQNPKILRPLMFY</sequence>
<proteinExistence type="predicted"/>
<dbReference type="HOGENOM" id="CLU_2170485_0_0_1"/>
<evidence type="ECO:0000313" key="2">
    <source>
        <dbReference type="Proteomes" id="UP000002035"/>
    </source>
</evidence>
<protein>
    <submittedName>
        <fullName evidence="1">Uncharacterized protein</fullName>
    </submittedName>
</protein>
<organism evidence="1 2">
    <name type="scientific">Arthroderma otae (strain ATCC MYA-4605 / CBS 113480)</name>
    <name type="common">Microsporum canis</name>
    <dbReference type="NCBI Taxonomy" id="554155"/>
    <lineage>
        <taxon>Eukaryota</taxon>
        <taxon>Fungi</taxon>
        <taxon>Dikarya</taxon>
        <taxon>Ascomycota</taxon>
        <taxon>Pezizomycotina</taxon>
        <taxon>Eurotiomycetes</taxon>
        <taxon>Eurotiomycetidae</taxon>
        <taxon>Onygenales</taxon>
        <taxon>Arthrodermataceae</taxon>
        <taxon>Microsporum</taxon>
    </lineage>
</organism>
<reference evidence="2" key="1">
    <citation type="journal article" date="2012" name="MBio">
        <title>Comparative genome analysis of Trichophyton rubrum and related dermatophytes reveals candidate genes involved in infection.</title>
        <authorList>
            <person name="Martinez D.A."/>
            <person name="Oliver B.G."/>
            <person name="Graeser Y."/>
            <person name="Goldberg J.M."/>
            <person name="Li W."/>
            <person name="Martinez-Rossi N.M."/>
            <person name="Monod M."/>
            <person name="Shelest E."/>
            <person name="Barton R.C."/>
            <person name="Birch E."/>
            <person name="Brakhage A.A."/>
            <person name="Chen Z."/>
            <person name="Gurr S.J."/>
            <person name="Heiman D."/>
            <person name="Heitman J."/>
            <person name="Kosti I."/>
            <person name="Rossi A."/>
            <person name="Saif S."/>
            <person name="Samalova M."/>
            <person name="Saunders C.W."/>
            <person name="Shea T."/>
            <person name="Summerbell R.C."/>
            <person name="Xu J."/>
            <person name="Young S."/>
            <person name="Zeng Q."/>
            <person name="Birren B.W."/>
            <person name="Cuomo C.A."/>
            <person name="White T.C."/>
        </authorList>
    </citation>
    <scope>NUCLEOTIDE SEQUENCE [LARGE SCALE GENOMIC DNA]</scope>
    <source>
        <strain evidence="2">ATCC MYA-4605 / CBS 113480</strain>
    </source>
</reference>
<dbReference type="eggNOG" id="ENOG502RQAE">
    <property type="taxonomic scope" value="Eukaryota"/>
</dbReference>
<dbReference type="VEuPathDB" id="FungiDB:MCYG_00948"/>
<dbReference type="RefSeq" id="XP_002850844.1">
    <property type="nucleotide sequence ID" value="XM_002850798.1"/>
</dbReference>
<dbReference type="AlphaFoldDB" id="C5FE26"/>
<keyword evidence="2" id="KW-1185">Reference proteome</keyword>
<name>C5FE26_ARTOC</name>
<evidence type="ECO:0000313" key="1">
    <source>
        <dbReference type="EMBL" id="EEQ28060.1"/>
    </source>
</evidence>
<dbReference type="Proteomes" id="UP000002035">
    <property type="component" value="Unassembled WGS sequence"/>
</dbReference>